<name>A0ABV2Q104_9GAMM</name>
<dbReference type="InterPro" id="IPR007729">
    <property type="entry name" value="DGOK"/>
</dbReference>
<evidence type="ECO:0000313" key="1">
    <source>
        <dbReference type="EMBL" id="MET4570970.1"/>
    </source>
</evidence>
<accession>A0ABV2Q104</accession>
<gene>
    <name evidence="1" type="ORF">ABIE04_003352</name>
</gene>
<protein>
    <submittedName>
        <fullName evidence="1">2-dehydro-3-deoxygalactonokinase</fullName>
        <ecNumber evidence="1">2.7.1.58</ecNumber>
    </submittedName>
</protein>
<dbReference type="Gene3D" id="3.30.420.300">
    <property type="entry name" value="2-keto-3-deoxy-galactonokinase, substrate binding domain"/>
    <property type="match status" value="1"/>
</dbReference>
<dbReference type="InterPro" id="IPR043129">
    <property type="entry name" value="ATPase_NBD"/>
</dbReference>
<organism evidence="1 2">
    <name type="scientific">Rhodanobacter soli</name>
    <dbReference type="NCBI Taxonomy" id="590609"/>
    <lineage>
        <taxon>Bacteria</taxon>
        <taxon>Pseudomonadati</taxon>
        <taxon>Pseudomonadota</taxon>
        <taxon>Gammaproteobacteria</taxon>
        <taxon>Lysobacterales</taxon>
        <taxon>Rhodanobacteraceae</taxon>
        <taxon>Rhodanobacter</taxon>
    </lineage>
</organism>
<dbReference type="RefSeq" id="WP_354552840.1">
    <property type="nucleotide sequence ID" value="NZ_JBEPSD010000004.1"/>
</dbReference>
<dbReference type="GO" id="GO:0008671">
    <property type="term" value="F:2-dehydro-3-deoxygalactonokinase activity"/>
    <property type="evidence" value="ECO:0007669"/>
    <property type="project" value="UniProtKB-EC"/>
</dbReference>
<dbReference type="InterPro" id="IPR042258">
    <property type="entry name" value="DGOK_N"/>
</dbReference>
<dbReference type="InterPro" id="IPR042257">
    <property type="entry name" value="DGOK_C"/>
</dbReference>
<dbReference type="SUPFAM" id="SSF53067">
    <property type="entry name" value="Actin-like ATPase domain"/>
    <property type="match status" value="1"/>
</dbReference>
<sequence>MHWLIGLDWGTSRLRAMLFDGDGAVHETRSRAWGIRHLPEGGFDAALSSICEGWPSAPVLAAGMVGSRQGWREVGYVDTPAGIDALAAGIVDVRSADGRRVGIIPGVRDALSVDVMRGEETQVIGALALRPELAGHVCLLLPGTHSKWIDVRDGRIVRLATMMTGELYAILREHSILGAGLPGATASALDTDAFDAGVRAARDSAAAGALTKLFSARALMLDGRLAPGAVPDYLSGLLIGEELRAGLASGWLRGDAPPLLVGDESLCARYSRAATAFNLAKLDTVLEASAHGLWRIARAAALVGETPLVYGEH</sequence>
<dbReference type="Gene3D" id="3.30.420.310">
    <property type="entry name" value="2-keto-3-deoxy-galactonokinase, C-terminal domain"/>
    <property type="match status" value="1"/>
</dbReference>
<dbReference type="Proteomes" id="UP001549251">
    <property type="component" value="Unassembled WGS sequence"/>
</dbReference>
<comment type="caution">
    <text evidence="1">The sequence shown here is derived from an EMBL/GenBank/DDBJ whole genome shotgun (WGS) entry which is preliminary data.</text>
</comment>
<reference evidence="1 2" key="1">
    <citation type="submission" date="2024-06" db="EMBL/GenBank/DDBJ databases">
        <title>Sorghum-associated microbial communities from plants grown in Nebraska, USA.</title>
        <authorList>
            <person name="Schachtman D."/>
        </authorList>
    </citation>
    <scope>NUCLEOTIDE SEQUENCE [LARGE SCALE GENOMIC DNA]</scope>
    <source>
        <strain evidence="1 2">1757</strain>
    </source>
</reference>
<keyword evidence="2" id="KW-1185">Reference proteome</keyword>
<dbReference type="CDD" id="cd24012">
    <property type="entry name" value="ASKHA_NBD_KDGal-kinase"/>
    <property type="match status" value="1"/>
</dbReference>
<dbReference type="EMBL" id="JBEPSD010000004">
    <property type="protein sequence ID" value="MET4570970.1"/>
    <property type="molecule type" value="Genomic_DNA"/>
</dbReference>
<keyword evidence="1" id="KW-0808">Transferase</keyword>
<dbReference type="Pfam" id="PF05035">
    <property type="entry name" value="DGOK"/>
    <property type="match status" value="1"/>
</dbReference>
<evidence type="ECO:0000313" key="2">
    <source>
        <dbReference type="Proteomes" id="UP001549251"/>
    </source>
</evidence>
<proteinExistence type="predicted"/>
<dbReference type="EC" id="2.7.1.58" evidence="1"/>